<keyword evidence="5 6" id="KW-0472">Membrane</keyword>
<feature type="transmembrane region" description="Helical" evidence="6">
    <location>
        <begin position="43"/>
        <end position="62"/>
    </location>
</feature>
<feature type="transmembrane region" description="Helical" evidence="6">
    <location>
        <begin position="105"/>
        <end position="126"/>
    </location>
</feature>
<keyword evidence="4 6" id="KW-1133">Transmembrane helix</keyword>
<dbReference type="PANTHER" id="PTHR33931:SF2">
    <property type="entry name" value="HOLIN-LIKE PROTEIN CIDA"/>
    <property type="match status" value="1"/>
</dbReference>
<reference evidence="7 8" key="2">
    <citation type="submission" date="2013-04" db="EMBL/GenBank/DDBJ databases">
        <title>Comparative genomics of 12 strains of Erwinia amylovora identifies a pan-genome with a large conserved core and provides insights into host specificity.</title>
        <authorList>
            <person name="Mann R.A."/>
            <person name="Smits T.H.M."/>
            <person name="Buehlmann A."/>
            <person name="Blom J."/>
            <person name="Goesmann A."/>
            <person name="Frey J.E."/>
            <person name="Plummer K.M."/>
            <person name="Beer S.V."/>
            <person name="Luck J."/>
            <person name="Duffy B."/>
            <person name="Rodoni B."/>
        </authorList>
    </citation>
    <scope>NUCLEOTIDE SEQUENCE [LARGE SCALE GENOMIC DNA]</scope>
    <source>
        <strain evidence="8">CFBP 1232</strain>
    </source>
</reference>
<dbReference type="Proteomes" id="UP000013111">
    <property type="component" value="Unassembled WGS sequence"/>
</dbReference>
<proteinExistence type="predicted"/>
<keyword evidence="3 6" id="KW-0812">Transmembrane</keyword>
<accession>A0A831A4X9</accession>
<organism evidence="7 8">
    <name type="scientific">Erwinia amylovora NBRC 12687 = CFBP 1232</name>
    <dbReference type="NCBI Taxonomy" id="1219359"/>
    <lineage>
        <taxon>Bacteria</taxon>
        <taxon>Pseudomonadati</taxon>
        <taxon>Pseudomonadota</taxon>
        <taxon>Gammaproteobacteria</taxon>
        <taxon>Enterobacterales</taxon>
        <taxon>Erwiniaceae</taxon>
        <taxon>Erwinia</taxon>
    </lineage>
</organism>
<dbReference type="GO" id="GO:0005886">
    <property type="term" value="C:plasma membrane"/>
    <property type="evidence" value="ECO:0007669"/>
    <property type="project" value="UniProtKB-SubCell"/>
</dbReference>
<keyword evidence="2" id="KW-1003">Cell membrane</keyword>
<dbReference type="EMBL" id="CAPB01000039">
    <property type="protein sequence ID" value="CCO95305.1"/>
    <property type="molecule type" value="Genomic_DNA"/>
</dbReference>
<dbReference type="Pfam" id="PF03788">
    <property type="entry name" value="LrgA"/>
    <property type="match status" value="1"/>
</dbReference>
<dbReference type="RefSeq" id="WP_004160397.1">
    <property type="nucleotide sequence ID" value="NZ_BAYW01000018.1"/>
</dbReference>
<evidence type="ECO:0000256" key="2">
    <source>
        <dbReference type="ARBA" id="ARBA00022475"/>
    </source>
</evidence>
<evidence type="ECO:0000256" key="5">
    <source>
        <dbReference type="ARBA" id="ARBA00023136"/>
    </source>
</evidence>
<reference evidence="7 8" key="1">
    <citation type="submission" date="2012-11" db="EMBL/GenBank/DDBJ databases">
        <authorList>
            <person name="Linke B."/>
        </authorList>
    </citation>
    <scope>NUCLEOTIDE SEQUENCE [LARGE SCALE GENOMIC DNA]</scope>
    <source>
        <strain evidence="8">CFBP 1232</strain>
    </source>
</reference>
<evidence type="ECO:0000313" key="8">
    <source>
        <dbReference type="Proteomes" id="UP000013111"/>
    </source>
</evidence>
<protein>
    <submittedName>
        <fullName evidence="7">UPF0299 membrane protein</fullName>
    </submittedName>
</protein>
<sequence length="142" mass="15867">MALVTRQQAMGWLQRVQVPLQVALVMAIFIISEQLVSWLRLPLPANIVGMLLLLAMIVLRVLPLGWVRAGASWLLAEMLLFFIPAVVAVVNYADLLRVEGGRILLVIVISTLLVMAATSLVVDRVYRLEIWLAARKQGQRNE</sequence>
<comment type="caution">
    <text evidence="7">The sequence shown here is derived from an EMBL/GenBank/DDBJ whole genome shotgun (WGS) entry which is preliminary data.</text>
</comment>
<feature type="transmembrane region" description="Helical" evidence="6">
    <location>
        <begin position="74"/>
        <end position="93"/>
    </location>
</feature>
<gene>
    <name evidence="7" type="ORF">BN437_3404</name>
</gene>
<evidence type="ECO:0000256" key="1">
    <source>
        <dbReference type="ARBA" id="ARBA00004651"/>
    </source>
</evidence>
<feature type="transmembrane region" description="Helical" evidence="6">
    <location>
        <begin position="12"/>
        <end position="31"/>
    </location>
</feature>
<dbReference type="GeneID" id="97607414"/>
<comment type="subcellular location">
    <subcellularLocation>
        <location evidence="1">Cell membrane</location>
        <topology evidence="1">Multi-pass membrane protein</topology>
    </subcellularLocation>
</comment>
<dbReference type="InterPro" id="IPR005538">
    <property type="entry name" value="LrgA/CidA"/>
</dbReference>
<name>A0A831A4X9_ERWAM</name>
<dbReference type="AlphaFoldDB" id="A0A831A4X9"/>
<dbReference type="PANTHER" id="PTHR33931">
    <property type="entry name" value="HOLIN-LIKE PROTEIN CIDA-RELATED"/>
    <property type="match status" value="1"/>
</dbReference>
<evidence type="ECO:0000256" key="3">
    <source>
        <dbReference type="ARBA" id="ARBA00022692"/>
    </source>
</evidence>
<evidence type="ECO:0000256" key="6">
    <source>
        <dbReference type="SAM" id="Phobius"/>
    </source>
</evidence>
<evidence type="ECO:0000256" key="4">
    <source>
        <dbReference type="ARBA" id="ARBA00022989"/>
    </source>
</evidence>
<evidence type="ECO:0000313" key="7">
    <source>
        <dbReference type="EMBL" id="CCO95305.1"/>
    </source>
</evidence>